<proteinExistence type="predicted"/>
<gene>
    <name evidence="1" type="ORF">FBU59_006942</name>
</gene>
<accession>A0ACC1IYP8</accession>
<keyword evidence="2" id="KW-1185">Reference proteome</keyword>
<feature type="non-terminal residue" evidence="1">
    <location>
        <position position="188"/>
    </location>
</feature>
<evidence type="ECO:0000313" key="1">
    <source>
        <dbReference type="EMBL" id="KAJ1930779.1"/>
    </source>
</evidence>
<dbReference type="EMBL" id="JANBPW010006357">
    <property type="protein sequence ID" value="KAJ1930779.1"/>
    <property type="molecule type" value="Genomic_DNA"/>
</dbReference>
<organism evidence="1 2">
    <name type="scientific">Linderina macrospora</name>
    <dbReference type="NCBI Taxonomy" id="4868"/>
    <lineage>
        <taxon>Eukaryota</taxon>
        <taxon>Fungi</taxon>
        <taxon>Fungi incertae sedis</taxon>
        <taxon>Zoopagomycota</taxon>
        <taxon>Kickxellomycotina</taxon>
        <taxon>Kickxellomycetes</taxon>
        <taxon>Kickxellales</taxon>
        <taxon>Kickxellaceae</taxon>
        <taxon>Linderina</taxon>
    </lineage>
</organism>
<name>A0ACC1IYP8_9FUNG</name>
<evidence type="ECO:0000313" key="2">
    <source>
        <dbReference type="Proteomes" id="UP001150603"/>
    </source>
</evidence>
<comment type="caution">
    <text evidence="1">The sequence shown here is derived from an EMBL/GenBank/DDBJ whole genome shotgun (WGS) entry which is preliminary data.</text>
</comment>
<reference evidence="1" key="1">
    <citation type="submission" date="2022-07" db="EMBL/GenBank/DDBJ databases">
        <title>Phylogenomic reconstructions and comparative analyses of Kickxellomycotina fungi.</title>
        <authorList>
            <person name="Reynolds N.K."/>
            <person name="Stajich J.E."/>
            <person name="Barry K."/>
            <person name="Grigoriev I.V."/>
            <person name="Crous P."/>
            <person name="Smith M.E."/>
        </authorList>
    </citation>
    <scope>NUCLEOTIDE SEQUENCE</scope>
    <source>
        <strain evidence="1">NRRL 5244</strain>
    </source>
</reference>
<sequence length="188" mass="21816">MEIQIADSGPQLLARRSTLRLASEFRTLSYQLTEPSLSGVPAPEKYDSSRWREIFYELVPLRSAHTQRQTDEYQRAQAIRKVADQLRNLNYHLVSVNDIYNRFSTSPVLGLEAEAVRRRMEKQGRNVFSRASRQIPQRIIRWFFGGFNRFLWVSMIVFWLCWKPIGSPPLTSNMAMAIVIILVIGLQA</sequence>
<protein>
    <submittedName>
        <fullName evidence="1">Uncharacterized protein</fullName>
    </submittedName>
</protein>
<dbReference type="Proteomes" id="UP001150603">
    <property type="component" value="Unassembled WGS sequence"/>
</dbReference>